<protein>
    <submittedName>
        <fullName evidence="10">Type II secretion system F family protein</fullName>
    </submittedName>
</protein>
<evidence type="ECO:0000256" key="1">
    <source>
        <dbReference type="ARBA" id="ARBA00004429"/>
    </source>
</evidence>
<evidence type="ECO:0000313" key="11">
    <source>
        <dbReference type="Proteomes" id="UP000664545"/>
    </source>
</evidence>
<organism evidence="10 11">
    <name type="scientific">Clostridium aminobutyricum</name>
    <dbReference type="NCBI Taxonomy" id="33953"/>
    <lineage>
        <taxon>Bacteria</taxon>
        <taxon>Bacillati</taxon>
        <taxon>Bacillota</taxon>
        <taxon>Clostridia</taxon>
        <taxon>Eubacteriales</taxon>
        <taxon>Clostridiaceae</taxon>
        <taxon>Clostridium</taxon>
    </lineage>
</organism>
<gene>
    <name evidence="10" type="ORF">JYB65_08455</name>
</gene>
<comment type="similarity">
    <text evidence="2">Belongs to the GSP F family.</text>
</comment>
<dbReference type="AlphaFoldDB" id="A0A939D922"/>
<feature type="domain" description="Type II secretion system protein GspF" evidence="9">
    <location>
        <begin position="211"/>
        <end position="333"/>
    </location>
</feature>
<evidence type="ECO:0000256" key="8">
    <source>
        <dbReference type="SAM" id="Phobius"/>
    </source>
</evidence>
<evidence type="ECO:0000313" key="10">
    <source>
        <dbReference type="EMBL" id="MBN7773391.1"/>
    </source>
</evidence>
<dbReference type="InterPro" id="IPR042094">
    <property type="entry name" value="T2SS_GspF_sf"/>
</dbReference>
<feature type="domain" description="Type II secretion system protein GspF" evidence="9">
    <location>
        <begin position="9"/>
        <end position="131"/>
    </location>
</feature>
<feature type="transmembrane region" description="Helical" evidence="8">
    <location>
        <begin position="316"/>
        <end position="341"/>
    </location>
</feature>
<dbReference type="PANTHER" id="PTHR30012">
    <property type="entry name" value="GENERAL SECRETION PATHWAY PROTEIN"/>
    <property type="match status" value="1"/>
</dbReference>
<reference evidence="10" key="1">
    <citation type="submission" date="2021-02" db="EMBL/GenBank/DDBJ databases">
        <title>Abyssanaerobacter marinus gen.nov., sp., nov, anaerobic bacterium isolated from the Onnuri vent field of Indian Ocean and suggestion of Mogibacteriaceae fam. nov., and proposal of reclassification of ambiguous this family's genus member.</title>
        <authorList>
            <person name="Kim Y.J."/>
            <person name="Yang J.-A."/>
        </authorList>
    </citation>
    <scope>NUCLEOTIDE SEQUENCE</scope>
    <source>
        <strain evidence="10">DSM 2634</strain>
    </source>
</reference>
<evidence type="ECO:0000256" key="6">
    <source>
        <dbReference type="ARBA" id="ARBA00022989"/>
    </source>
</evidence>
<dbReference type="FunFam" id="1.20.81.30:FF:000001">
    <property type="entry name" value="Type II secretion system protein F"/>
    <property type="match status" value="1"/>
</dbReference>
<dbReference type="PANTHER" id="PTHR30012:SF0">
    <property type="entry name" value="TYPE II SECRETION SYSTEM PROTEIN F-RELATED"/>
    <property type="match status" value="1"/>
</dbReference>
<comment type="subcellular location">
    <subcellularLocation>
        <location evidence="1">Cell inner membrane</location>
        <topology evidence="1">Multi-pass membrane protein</topology>
    </subcellularLocation>
</comment>
<dbReference type="InterPro" id="IPR003004">
    <property type="entry name" value="GspF/PilC"/>
</dbReference>
<evidence type="ECO:0000256" key="7">
    <source>
        <dbReference type="ARBA" id="ARBA00023136"/>
    </source>
</evidence>
<dbReference type="GO" id="GO:0005886">
    <property type="term" value="C:plasma membrane"/>
    <property type="evidence" value="ECO:0007669"/>
    <property type="project" value="UniProtKB-SubCell"/>
</dbReference>
<proteinExistence type="inferred from homology"/>
<dbReference type="InterPro" id="IPR018076">
    <property type="entry name" value="T2SS_GspF_dom"/>
</dbReference>
<dbReference type="PRINTS" id="PR00812">
    <property type="entry name" value="BCTERIALGSPF"/>
</dbReference>
<evidence type="ECO:0000256" key="4">
    <source>
        <dbReference type="ARBA" id="ARBA00022519"/>
    </source>
</evidence>
<keyword evidence="3" id="KW-1003">Cell membrane</keyword>
<keyword evidence="4" id="KW-0997">Cell inner membrane</keyword>
<dbReference type="Pfam" id="PF00482">
    <property type="entry name" value="T2SSF"/>
    <property type="match status" value="2"/>
</dbReference>
<dbReference type="Proteomes" id="UP000664545">
    <property type="component" value="Unassembled WGS sequence"/>
</dbReference>
<keyword evidence="6 8" id="KW-1133">Transmembrane helix</keyword>
<keyword evidence="7 8" id="KW-0472">Membrane</keyword>
<evidence type="ECO:0000256" key="5">
    <source>
        <dbReference type="ARBA" id="ARBA00022692"/>
    </source>
</evidence>
<evidence type="ECO:0000256" key="3">
    <source>
        <dbReference type="ARBA" id="ARBA00022475"/>
    </source>
</evidence>
<dbReference type="EMBL" id="JAFJZZ010000003">
    <property type="protein sequence ID" value="MBN7773391.1"/>
    <property type="molecule type" value="Genomic_DNA"/>
</dbReference>
<sequence>MRARELSAFCMQISFLLDAGISLDGGLAIVAEDASTAKEKNMLMKMSEEVELGDSLATVLERTQEFPPYVVKMAQVGQETGTLEVVMRSLADYYDKESTMAENIKNAITYPMIMIFMLILVLFVLLTKVMPIFEGVYEQLGAQLSPLTKSAVQVGTIASGIALAVILTLGLSALFIAFFSRKGNQLKWTEQLIRLIKEKSSIAGMLAKRRFTAILAISIKSGLETDKGVEMAAELINQSKIHEKIVHCKEELVSGTNLYDALKATEIFKGMDLQMIKVGSRSGKLDAVFDQLSKTYEEEADQLIDSKIARFEPTMVIILAITVGLILLSVMMPLVGIMAAIG</sequence>
<feature type="transmembrane region" description="Helical" evidence="8">
    <location>
        <begin position="153"/>
        <end position="179"/>
    </location>
</feature>
<feature type="transmembrane region" description="Helical" evidence="8">
    <location>
        <begin position="108"/>
        <end position="133"/>
    </location>
</feature>
<evidence type="ECO:0000256" key="2">
    <source>
        <dbReference type="ARBA" id="ARBA00005745"/>
    </source>
</evidence>
<keyword evidence="5 8" id="KW-0812">Transmembrane</keyword>
<accession>A0A939D922</accession>
<keyword evidence="11" id="KW-1185">Reference proteome</keyword>
<dbReference type="Gene3D" id="1.20.81.30">
    <property type="entry name" value="Type II secretion system (T2SS), domain F"/>
    <property type="match status" value="2"/>
</dbReference>
<comment type="caution">
    <text evidence="10">The sequence shown here is derived from an EMBL/GenBank/DDBJ whole genome shotgun (WGS) entry which is preliminary data.</text>
</comment>
<dbReference type="RefSeq" id="WP_206582235.1">
    <property type="nucleotide sequence ID" value="NZ_JAFJZZ010000003.1"/>
</dbReference>
<evidence type="ECO:0000259" key="9">
    <source>
        <dbReference type="Pfam" id="PF00482"/>
    </source>
</evidence>
<name>A0A939D922_CLOAM</name>